<dbReference type="AlphaFoldDB" id="A0A7Y6BZW4"/>
<dbReference type="Proteomes" id="UP000526125">
    <property type="component" value="Unassembled WGS sequence"/>
</dbReference>
<organism evidence="1 2">
    <name type="scientific">Paenibacillus xylanilyticus</name>
    <dbReference type="NCBI Taxonomy" id="248903"/>
    <lineage>
        <taxon>Bacteria</taxon>
        <taxon>Bacillati</taxon>
        <taxon>Bacillota</taxon>
        <taxon>Bacilli</taxon>
        <taxon>Bacillales</taxon>
        <taxon>Paenibacillaceae</taxon>
        <taxon>Paenibacillus</taxon>
    </lineage>
</organism>
<proteinExistence type="predicted"/>
<sequence>MESEEMVKALDRSINYETYIQKMNVNELIGIIDSLENLDEVTTALTELAIRDKGLAKNFIL</sequence>
<dbReference type="RefSeq" id="WP_175397671.1">
    <property type="nucleotide sequence ID" value="NZ_JABMCB010000197.1"/>
</dbReference>
<keyword evidence="2" id="KW-1185">Reference proteome</keyword>
<name>A0A7Y6BZW4_9BACL</name>
<comment type="caution">
    <text evidence="1">The sequence shown here is derived from an EMBL/GenBank/DDBJ whole genome shotgun (WGS) entry which is preliminary data.</text>
</comment>
<accession>A0A7Y6BZW4</accession>
<evidence type="ECO:0000313" key="2">
    <source>
        <dbReference type="Proteomes" id="UP000526125"/>
    </source>
</evidence>
<dbReference type="EMBL" id="JABMCB010000197">
    <property type="protein sequence ID" value="NUU78028.1"/>
    <property type="molecule type" value="Genomic_DNA"/>
</dbReference>
<reference evidence="1 2" key="1">
    <citation type="submission" date="2020-05" db="EMBL/GenBank/DDBJ databases">
        <title>Genome Sequencing of Type Strains.</title>
        <authorList>
            <person name="Lemaire J.F."/>
            <person name="Inderbitzin P."/>
            <person name="Gregorio O.A."/>
            <person name="Collins S.B."/>
            <person name="Wespe N."/>
            <person name="Knight-Connoni V."/>
        </authorList>
    </citation>
    <scope>NUCLEOTIDE SEQUENCE [LARGE SCALE GENOMIC DNA]</scope>
    <source>
        <strain evidence="1 2">LMG 21957</strain>
    </source>
</reference>
<gene>
    <name evidence="1" type="ORF">HP552_22715</name>
</gene>
<protein>
    <submittedName>
        <fullName evidence="1">Uncharacterized protein</fullName>
    </submittedName>
</protein>
<evidence type="ECO:0000313" key="1">
    <source>
        <dbReference type="EMBL" id="NUU78028.1"/>
    </source>
</evidence>